<proteinExistence type="predicted"/>
<keyword evidence="2" id="KW-1185">Reference proteome</keyword>
<evidence type="ECO:0000313" key="2">
    <source>
        <dbReference type="Proteomes" id="UP000805649"/>
    </source>
</evidence>
<comment type="caution">
    <text evidence="1">The sequence shown here is derived from an EMBL/GenBank/DDBJ whole genome shotgun (WGS) entry which is preliminary data.</text>
</comment>
<name>A0ACC3Z1W3_COLTU</name>
<accession>A0ACC3Z1W3</accession>
<sequence length="256" mass="28584">MGAENSRVAVMERINPDGSREIYCERPSRAPLSRDYCIECCSPEECLDIYGLDAIRAYRTGTREYRMVQGQLMSMPITRDSHNTSLRTTTRTTTNTRRDTTNNVTHNTNSGVVITGNNNNINIHNNASHSQPSGNISATSRPPRGRPASAPVHQSIGMDSEQLAIYESLRSAPRHSGFSPAEQEAWEARHWEALQLEELESAPTRATFESPPRPTYVGSDDRCHHRCCSGRHVHFVTHADAPAQRVMGRFSGERHG</sequence>
<protein>
    <submittedName>
        <fullName evidence="1">Uncharacterized protein</fullName>
    </submittedName>
</protein>
<reference evidence="1 2" key="1">
    <citation type="journal article" date="2020" name="Phytopathology">
        <title>Genome Sequence Resources of Colletotrichum truncatum, C. plurivorum, C. musicola, and C. sojae: Four Species Pathogenic to Soybean (Glycine max).</title>
        <authorList>
            <person name="Rogerio F."/>
            <person name="Boufleur T.R."/>
            <person name="Ciampi-Guillardi M."/>
            <person name="Sukno S.A."/>
            <person name="Thon M.R."/>
            <person name="Massola Junior N.S."/>
            <person name="Baroncelli R."/>
        </authorList>
    </citation>
    <scope>NUCLEOTIDE SEQUENCE [LARGE SCALE GENOMIC DNA]</scope>
    <source>
        <strain evidence="1 2">CMES1059</strain>
    </source>
</reference>
<evidence type="ECO:0000313" key="1">
    <source>
        <dbReference type="EMBL" id="KAL0938050.1"/>
    </source>
</evidence>
<dbReference type="EMBL" id="VUJX02000004">
    <property type="protein sequence ID" value="KAL0938050.1"/>
    <property type="molecule type" value="Genomic_DNA"/>
</dbReference>
<organism evidence="1 2">
    <name type="scientific">Colletotrichum truncatum</name>
    <name type="common">Anthracnose fungus</name>
    <name type="synonym">Colletotrichum capsici</name>
    <dbReference type="NCBI Taxonomy" id="5467"/>
    <lineage>
        <taxon>Eukaryota</taxon>
        <taxon>Fungi</taxon>
        <taxon>Dikarya</taxon>
        <taxon>Ascomycota</taxon>
        <taxon>Pezizomycotina</taxon>
        <taxon>Sordariomycetes</taxon>
        <taxon>Hypocreomycetidae</taxon>
        <taxon>Glomerellales</taxon>
        <taxon>Glomerellaceae</taxon>
        <taxon>Colletotrichum</taxon>
        <taxon>Colletotrichum truncatum species complex</taxon>
    </lineage>
</organism>
<gene>
    <name evidence="1" type="ORF">CTRU02_207781</name>
</gene>
<dbReference type="Proteomes" id="UP000805649">
    <property type="component" value="Unassembled WGS sequence"/>
</dbReference>